<name>A0ABT2W353_9FLAO</name>
<evidence type="ECO:0000313" key="2">
    <source>
        <dbReference type="EMBL" id="MCU7616642.1"/>
    </source>
</evidence>
<dbReference type="SUPFAM" id="SSF109604">
    <property type="entry name" value="HD-domain/PDEase-like"/>
    <property type="match status" value="1"/>
</dbReference>
<evidence type="ECO:0000259" key="1">
    <source>
        <dbReference type="Pfam" id="PF01966"/>
    </source>
</evidence>
<accession>A0ABT2W353</accession>
<comment type="caution">
    <text evidence="2">The sequence shown here is derived from an EMBL/GenBank/DDBJ whole genome shotgun (WGS) entry which is preliminary data.</text>
</comment>
<reference evidence="3" key="1">
    <citation type="submission" date="2023-07" db="EMBL/GenBank/DDBJ databases">
        <title>Chryseobacterium sp. strain PBS4-4 Genome sequencing and assembly.</title>
        <authorList>
            <person name="Jung Y."/>
        </authorList>
    </citation>
    <scope>NUCLEOTIDE SEQUENCE [LARGE SCALE GENOMIC DNA]</scope>
    <source>
        <strain evidence="3">PBS4-4</strain>
    </source>
</reference>
<dbReference type="EMBL" id="JAOTEM010000001">
    <property type="protein sequence ID" value="MCU7616642.1"/>
    <property type="molecule type" value="Genomic_DNA"/>
</dbReference>
<dbReference type="RefSeq" id="WP_263002079.1">
    <property type="nucleotide sequence ID" value="NZ_JAOTEM010000001.1"/>
</dbReference>
<organism evidence="2 3">
    <name type="scientific">Chryseobacterium edaphi</name>
    <dbReference type="NCBI Taxonomy" id="2976532"/>
    <lineage>
        <taxon>Bacteria</taxon>
        <taxon>Pseudomonadati</taxon>
        <taxon>Bacteroidota</taxon>
        <taxon>Flavobacteriia</taxon>
        <taxon>Flavobacteriales</taxon>
        <taxon>Weeksellaceae</taxon>
        <taxon>Chryseobacterium group</taxon>
        <taxon>Chryseobacterium</taxon>
    </lineage>
</organism>
<feature type="domain" description="HD" evidence="1">
    <location>
        <begin position="28"/>
        <end position="127"/>
    </location>
</feature>
<dbReference type="Proteomes" id="UP001208649">
    <property type="component" value="Unassembled WGS sequence"/>
</dbReference>
<dbReference type="CDD" id="cd00077">
    <property type="entry name" value="HDc"/>
    <property type="match status" value="1"/>
</dbReference>
<dbReference type="Pfam" id="PF01966">
    <property type="entry name" value="HD"/>
    <property type="match status" value="1"/>
</dbReference>
<gene>
    <name evidence="2" type="ORF">NZ698_05490</name>
</gene>
<dbReference type="InterPro" id="IPR006674">
    <property type="entry name" value="HD_domain"/>
</dbReference>
<protein>
    <submittedName>
        <fullName evidence="2">HD domain-containing protein</fullName>
    </submittedName>
</protein>
<dbReference type="Gene3D" id="1.10.3210.10">
    <property type="entry name" value="Hypothetical protein af1432"/>
    <property type="match status" value="1"/>
</dbReference>
<sequence>MNNLIEAVSNYVKLFLEENLSDQIKFHTIEHTKMVVNAVKAIGIHENLPVHEMETVIISAWFHDCGYAKTYIRHEDESKKIAKSFLGKFGCESYFIDTVLKCIDATKYPQNPLCLVEKILCDADMYHLTSPNYPKYEKALRQEFEKYLGLIYNDENWKIKNCNFFREHVYHTEYGQKVLSRFKEVNLKLMNCQK</sequence>
<dbReference type="InterPro" id="IPR003607">
    <property type="entry name" value="HD/PDEase_dom"/>
</dbReference>
<keyword evidence="3" id="KW-1185">Reference proteome</keyword>
<evidence type="ECO:0000313" key="3">
    <source>
        <dbReference type="Proteomes" id="UP001208649"/>
    </source>
</evidence>
<proteinExistence type="predicted"/>